<evidence type="ECO:0008006" key="2">
    <source>
        <dbReference type="Google" id="ProtNLM"/>
    </source>
</evidence>
<evidence type="ECO:0000313" key="1">
    <source>
        <dbReference type="EMBL" id="SUZ65186.1"/>
    </source>
</evidence>
<reference evidence="1" key="1">
    <citation type="submission" date="2018-05" db="EMBL/GenBank/DDBJ databases">
        <authorList>
            <person name="Lanie J.A."/>
            <person name="Ng W.-L."/>
            <person name="Kazmierczak K.M."/>
            <person name="Andrzejewski T.M."/>
            <person name="Davidsen T.M."/>
            <person name="Wayne K.J."/>
            <person name="Tettelin H."/>
            <person name="Glass J.I."/>
            <person name="Rusch D."/>
            <person name="Podicherti R."/>
            <person name="Tsui H.-C.T."/>
            <person name="Winkler M.E."/>
        </authorList>
    </citation>
    <scope>NUCLEOTIDE SEQUENCE</scope>
</reference>
<dbReference type="AlphaFoldDB" id="A0A381PDW1"/>
<name>A0A381PDW1_9ZZZZ</name>
<gene>
    <name evidence="1" type="ORF">METZ01_LOCUS18040</name>
</gene>
<protein>
    <recommendedName>
        <fullName evidence="2">Lipoprotein</fullName>
    </recommendedName>
</protein>
<proteinExistence type="predicted"/>
<organism evidence="1">
    <name type="scientific">marine metagenome</name>
    <dbReference type="NCBI Taxonomy" id="408172"/>
    <lineage>
        <taxon>unclassified sequences</taxon>
        <taxon>metagenomes</taxon>
        <taxon>ecological metagenomes</taxon>
    </lineage>
</organism>
<sequence>MKKILILSFLLTFYGCAISIGNKVADVADDNNVATNGNSVYHFDGHSMIAFNKISPKKRAAFEMLNKTIIMPAIQRANLSVYNSLTFLASEEQNEDGTYTFLYIASPYLENEDYDILSILVAVHGRPRAEEYFQLWLDCFAEEQETLLFR</sequence>
<accession>A0A381PDW1</accession>
<dbReference type="EMBL" id="UINC01000952">
    <property type="protein sequence ID" value="SUZ65186.1"/>
    <property type="molecule type" value="Genomic_DNA"/>
</dbReference>
<dbReference type="PROSITE" id="PS51257">
    <property type="entry name" value="PROKAR_LIPOPROTEIN"/>
    <property type="match status" value="1"/>
</dbReference>